<name>A0A9N9IF60_FUNMO</name>
<protein>
    <submittedName>
        <fullName evidence="2">14228_t:CDS:1</fullName>
    </submittedName>
</protein>
<evidence type="ECO:0000313" key="2">
    <source>
        <dbReference type="EMBL" id="CAG8731109.1"/>
    </source>
</evidence>
<accession>A0A9N9IF60</accession>
<dbReference type="AlphaFoldDB" id="A0A9N9IF60"/>
<feature type="non-terminal residue" evidence="2">
    <location>
        <position position="1"/>
    </location>
</feature>
<feature type="compositionally biased region" description="Polar residues" evidence="1">
    <location>
        <begin position="36"/>
        <end position="45"/>
    </location>
</feature>
<dbReference type="Proteomes" id="UP000789375">
    <property type="component" value="Unassembled WGS sequence"/>
</dbReference>
<sequence>IINAQNSQQLYRPKLITSFSNPFPFKNIYSESPMDQSTFFHTPQNDDPIPLPSNSKNNRSKSNTFSSFSSIFSNSRPNNLFKRRSEVYEETDEFTNGCFGFMSTLGSKIKYKLHNNWIFVKTKCKKCKTKRRRSINDE</sequence>
<gene>
    <name evidence="2" type="ORF">FMOSSE_LOCUS15652</name>
</gene>
<reference evidence="2" key="1">
    <citation type="submission" date="2021-06" db="EMBL/GenBank/DDBJ databases">
        <authorList>
            <person name="Kallberg Y."/>
            <person name="Tangrot J."/>
            <person name="Rosling A."/>
        </authorList>
    </citation>
    <scope>NUCLEOTIDE SEQUENCE</scope>
    <source>
        <strain evidence="2">87-6 pot B 2015</strain>
    </source>
</reference>
<keyword evidence="3" id="KW-1185">Reference proteome</keyword>
<feature type="compositionally biased region" description="Low complexity" evidence="1">
    <location>
        <begin position="52"/>
        <end position="77"/>
    </location>
</feature>
<comment type="caution">
    <text evidence="2">The sequence shown here is derived from an EMBL/GenBank/DDBJ whole genome shotgun (WGS) entry which is preliminary data.</text>
</comment>
<evidence type="ECO:0000313" key="3">
    <source>
        <dbReference type="Proteomes" id="UP000789375"/>
    </source>
</evidence>
<proteinExistence type="predicted"/>
<feature type="non-terminal residue" evidence="2">
    <location>
        <position position="138"/>
    </location>
</feature>
<organism evidence="2 3">
    <name type="scientific">Funneliformis mosseae</name>
    <name type="common">Endomycorrhizal fungus</name>
    <name type="synonym">Glomus mosseae</name>
    <dbReference type="NCBI Taxonomy" id="27381"/>
    <lineage>
        <taxon>Eukaryota</taxon>
        <taxon>Fungi</taxon>
        <taxon>Fungi incertae sedis</taxon>
        <taxon>Mucoromycota</taxon>
        <taxon>Glomeromycotina</taxon>
        <taxon>Glomeromycetes</taxon>
        <taxon>Glomerales</taxon>
        <taxon>Glomeraceae</taxon>
        <taxon>Funneliformis</taxon>
    </lineage>
</organism>
<evidence type="ECO:0000256" key="1">
    <source>
        <dbReference type="SAM" id="MobiDB-lite"/>
    </source>
</evidence>
<dbReference type="EMBL" id="CAJVPP010016949">
    <property type="protein sequence ID" value="CAG8731109.1"/>
    <property type="molecule type" value="Genomic_DNA"/>
</dbReference>
<feature type="region of interest" description="Disordered" evidence="1">
    <location>
        <begin position="36"/>
        <end position="77"/>
    </location>
</feature>